<evidence type="ECO:0000259" key="6">
    <source>
        <dbReference type="PROSITE" id="PS50885"/>
    </source>
</evidence>
<comment type="similarity">
    <text evidence="2">Belongs to the methyl-accepting chemotaxis (MCP) protein family.</text>
</comment>
<dbReference type="EMBL" id="FOQH01000011">
    <property type="protein sequence ID" value="SFI94325.1"/>
    <property type="molecule type" value="Genomic_DNA"/>
</dbReference>
<sequence>MLDRLRIGTRIGGGFAVLVALVAVIGLVGWRSAELTTAGMDELGALNQQRDAIGAAVSATAIYASRADAPSREQASAALTRLEGALGAAEAAGAGPFERLRRSFETLGRVDASTSRQEEALDATLGDLADRLAERAQAQAAAATQADAVLERIAAEQEARRADVAAADRLSRLALTFQRDANRYAVTREDRDHARLDASREALSAAIGEVAGLVGGALGPAREARLRQTSEIVEGVSRQWVELSSDPEAPPMRVAAAEVRLLHGAGMIGEIADALAAVQRQAAQDAQESAAPVRREAQAAIEGARRLEAAAVALARLERDTKLFLSDRDPAAAAPVQATSAEIAQRLDALGPSVADLAPPLRAFETQAAQLAQEFVTRRAAEAELQAAATALAEGAHARLSSERAGILAGGHSAKLIQIAVAAAAVLLGLGLGYVIARSITGQMAELGGEMQQLAEGRIDRPLPAYPPATEPGQMSAALAVFQRNAREVKRLDAEAERERARAAAARAEMMQRLEEAFGQVVDGARRGDFSGKVGERFEDPQLNGLADGLNGLLGVVQAGLAENLRVMSALAHGDLGQRMSGRFEGAFAELQGDVNATLDRLSEIVTAIRAVGDAIGADTEAISGGAADLADRATGQAATLEETSATMEQMAATVQSNAATAAAMAQAANRSAERAQQGGVVVGEAAEAMGQIDRNAAEIGSFASMIDAIAFQTNLLALNAAVEAARAGEAGKGFAVVASEVRTLSQRASAASTDIRSVIDRSGADVRKGVDLVRQASELLRELTESAVDFAEATRNIDNASREQSGGVQQITDAVAHMDETTQRSSGLADENARAARRLADRAVELREQLGFFKLAPAARASRAA</sequence>
<dbReference type="GO" id="GO:0005886">
    <property type="term" value="C:plasma membrane"/>
    <property type="evidence" value="ECO:0007669"/>
    <property type="project" value="TreeGrafter"/>
</dbReference>
<keyword evidence="1" id="KW-0488">Methylation</keyword>
<feature type="domain" description="HAMP" evidence="6">
    <location>
        <begin position="566"/>
        <end position="607"/>
    </location>
</feature>
<keyword evidence="4" id="KW-0812">Transmembrane</keyword>
<dbReference type="InterPro" id="IPR003660">
    <property type="entry name" value="HAMP_dom"/>
</dbReference>
<evidence type="ECO:0000256" key="1">
    <source>
        <dbReference type="ARBA" id="ARBA00022481"/>
    </source>
</evidence>
<dbReference type="SMART" id="SM00304">
    <property type="entry name" value="HAMP"/>
    <property type="match status" value="2"/>
</dbReference>
<dbReference type="PROSITE" id="PS50885">
    <property type="entry name" value="HAMP"/>
    <property type="match status" value="2"/>
</dbReference>
<dbReference type="PANTHER" id="PTHR43531:SF14">
    <property type="entry name" value="METHYL-ACCEPTING CHEMOTAXIS PROTEIN I-RELATED"/>
    <property type="match status" value="1"/>
</dbReference>
<evidence type="ECO:0000256" key="2">
    <source>
        <dbReference type="ARBA" id="ARBA00029447"/>
    </source>
</evidence>
<organism evidence="7 8">
    <name type="scientific">Albimonas pacifica</name>
    <dbReference type="NCBI Taxonomy" id="1114924"/>
    <lineage>
        <taxon>Bacteria</taxon>
        <taxon>Pseudomonadati</taxon>
        <taxon>Pseudomonadota</taxon>
        <taxon>Alphaproteobacteria</taxon>
        <taxon>Rhodobacterales</taxon>
        <taxon>Paracoccaceae</taxon>
        <taxon>Albimonas</taxon>
    </lineage>
</organism>
<dbReference type="Gene3D" id="1.10.287.950">
    <property type="entry name" value="Methyl-accepting chemotaxis protein"/>
    <property type="match status" value="1"/>
</dbReference>
<evidence type="ECO:0000256" key="3">
    <source>
        <dbReference type="PROSITE-ProRule" id="PRU00284"/>
    </source>
</evidence>
<evidence type="ECO:0000313" key="7">
    <source>
        <dbReference type="EMBL" id="SFI94325.1"/>
    </source>
</evidence>
<evidence type="ECO:0000256" key="4">
    <source>
        <dbReference type="SAM" id="Phobius"/>
    </source>
</evidence>
<name>A0A1I3MC82_9RHOB</name>
<evidence type="ECO:0000259" key="5">
    <source>
        <dbReference type="PROSITE" id="PS50111"/>
    </source>
</evidence>
<accession>A0A1I3MC82</accession>
<feature type="transmembrane region" description="Helical" evidence="4">
    <location>
        <begin position="12"/>
        <end position="30"/>
    </location>
</feature>
<dbReference type="PANTHER" id="PTHR43531">
    <property type="entry name" value="PROTEIN ICFG"/>
    <property type="match status" value="1"/>
</dbReference>
<dbReference type="PROSITE" id="PS50111">
    <property type="entry name" value="CHEMOTAXIS_TRANSDUC_2"/>
    <property type="match status" value="1"/>
</dbReference>
<dbReference type="InterPro" id="IPR004090">
    <property type="entry name" value="Chemotax_Me-accpt_rcpt"/>
</dbReference>
<feature type="domain" description="Methyl-accepting transducer" evidence="5">
    <location>
        <begin position="612"/>
        <end position="841"/>
    </location>
</feature>
<feature type="domain" description="HAMP" evidence="6">
    <location>
        <begin position="438"/>
        <end position="491"/>
    </location>
</feature>
<evidence type="ECO:0000313" key="8">
    <source>
        <dbReference type="Proteomes" id="UP000199377"/>
    </source>
</evidence>
<keyword evidence="3" id="KW-0807">Transducer</keyword>
<keyword evidence="8" id="KW-1185">Reference proteome</keyword>
<dbReference type="GO" id="GO:0004888">
    <property type="term" value="F:transmembrane signaling receptor activity"/>
    <property type="evidence" value="ECO:0007669"/>
    <property type="project" value="InterPro"/>
</dbReference>
<keyword evidence="4" id="KW-1133">Transmembrane helix</keyword>
<dbReference type="OrthoDB" id="354287at2"/>
<proteinExistence type="inferred from homology"/>
<dbReference type="SMART" id="SM00283">
    <property type="entry name" value="MA"/>
    <property type="match status" value="1"/>
</dbReference>
<reference evidence="7 8" key="1">
    <citation type="submission" date="2016-10" db="EMBL/GenBank/DDBJ databases">
        <authorList>
            <person name="de Groot N.N."/>
        </authorList>
    </citation>
    <scope>NUCLEOTIDE SEQUENCE [LARGE SCALE GENOMIC DNA]</scope>
    <source>
        <strain evidence="7 8">CGMCC 1.11030</strain>
    </source>
</reference>
<dbReference type="Pfam" id="PF00015">
    <property type="entry name" value="MCPsignal"/>
    <property type="match status" value="1"/>
</dbReference>
<gene>
    <name evidence="7" type="ORF">SAMN05216258_11130</name>
</gene>
<dbReference type="PRINTS" id="PR00260">
    <property type="entry name" value="CHEMTRNSDUCR"/>
</dbReference>
<dbReference type="RefSeq" id="WP_092863868.1">
    <property type="nucleotide sequence ID" value="NZ_FOQH01000011.1"/>
</dbReference>
<dbReference type="InterPro" id="IPR004089">
    <property type="entry name" value="MCPsignal_dom"/>
</dbReference>
<dbReference type="Pfam" id="PF18947">
    <property type="entry name" value="HAMP_2"/>
    <property type="match status" value="1"/>
</dbReference>
<dbReference type="Proteomes" id="UP000199377">
    <property type="component" value="Unassembled WGS sequence"/>
</dbReference>
<protein>
    <submittedName>
        <fullName evidence="7">Methyl-accepting chemotaxis protein</fullName>
    </submittedName>
</protein>
<dbReference type="GO" id="GO:0006935">
    <property type="term" value="P:chemotaxis"/>
    <property type="evidence" value="ECO:0007669"/>
    <property type="project" value="InterPro"/>
</dbReference>
<dbReference type="GO" id="GO:0007165">
    <property type="term" value="P:signal transduction"/>
    <property type="evidence" value="ECO:0007669"/>
    <property type="project" value="UniProtKB-KW"/>
</dbReference>
<dbReference type="STRING" id="1114924.SAMN05216258_11130"/>
<dbReference type="AlphaFoldDB" id="A0A1I3MC82"/>
<dbReference type="InterPro" id="IPR051310">
    <property type="entry name" value="MCP_chemotaxis"/>
</dbReference>
<dbReference type="Gene3D" id="6.10.340.10">
    <property type="match status" value="1"/>
</dbReference>
<keyword evidence="4" id="KW-0472">Membrane</keyword>
<dbReference type="SUPFAM" id="SSF58104">
    <property type="entry name" value="Methyl-accepting chemotaxis protein (MCP) signaling domain"/>
    <property type="match status" value="1"/>
</dbReference>